<dbReference type="Gene3D" id="3.90.190.10">
    <property type="entry name" value="Protein tyrosine phosphatase superfamily"/>
    <property type="match status" value="1"/>
</dbReference>
<organism evidence="1 2">
    <name type="scientific">Trifolium pratense</name>
    <name type="common">Red clover</name>
    <dbReference type="NCBI Taxonomy" id="57577"/>
    <lineage>
        <taxon>Eukaryota</taxon>
        <taxon>Viridiplantae</taxon>
        <taxon>Streptophyta</taxon>
        <taxon>Embryophyta</taxon>
        <taxon>Tracheophyta</taxon>
        <taxon>Spermatophyta</taxon>
        <taxon>Magnoliopsida</taxon>
        <taxon>eudicotyledons</taxon>
        <taxon>Gunneridae</taxon>
        <taxon>Pentapetalae</taxon>
        <taxon>rosids</taxon>
        <taxon>fabids</taxon>
        <taxon>Fabales</taxon>
        <taxon>Fabaceae</taxon>
        <taxon>Papilionoideae</taxon>
        <taxon>50 kb inversion clade</taxon>
        <taxon>NPAAA clade</taxon>
        <taxon>Hologalegina</taxon>
        <taxon>IRL clade</taxon>
        <taxon>Trifolieae</taxon>
        <taxon>Trifolium</taxon>
    </lineage>
</organism>
<dbReference type="SUPFAM" id="SSF52799">
    <property type="entry name" value="(Phosphotyrosine protein) phosphatases II"/>
    <property type="match status" value="1"/>
</dbReference>
<dbReference type="InterPro" id="IPR029021">
    <property type="entry name" value="Prot-tyrosine_phosphatase-like"/>
</dbReference>
<evidence type="ECO:0000313" key="2">
    <source>
        <dbReference type="Proteomes" id="UP000236291"/>
    </source>
</evidence>
<sequence length="447" mass="49995">PEVQAMKWSIRLRPGRFFTVPEELRAPQESQHGDAVMEAFVKGRSGSVLGKGSILKMYFFPGQRTSSHIQIHGAPHVYKVDQYSVYCMATPTIAGAKEMLKYLGANPKSKASAARKVILTDLREEAVVYIKGTPFVLRELNKPYDTLKHVGITGPVVEHMEARLKEDIIAEIRQSGGLMLFHREEYNPSTSQSNVVGYWENILVDDVKTTVEVYSALKDEGYDIVYRRIPLTRERDALASDVDAIQCCKDEDTRGNSGINIAVDTFHGHLSAESYLFVSHTGFGGVAYAMAIICIRLGAEANFASTVPQPLLSPQQYAVTEENFPARASNEVALKMGDYRDILSLTRVLIHGPQSKADVDIVIDRCAGAGHLRDDILYYCKEFEKFTDGDDEERAYLMDMGIKALRSYLYCTSPSNMEFAAWMDARPELGHLFCNIHPLFPHPRSIP</sequence>
<reference evidence="1 2" key="2">
    <citation type="journal article" date="2017" name="Front. Plant Sci.">
        <title>Gene Classification and Mining of Molecular Markers Useful in Red Clover (Trifolium pratense) Breeding.</title>
        <authorList>
            <person name="Istvanek J."/>
            <person name="Dluhosova J."/>
            <person name="Dluhos P."/>
            <person name="Patkova L."/>
            <person name="Nedelnik J."/>
            <person name="Repkova J."/>
        </authorList>
    </citation>
    <scope>NUCLEOTIDE SEQUENCE [LARGE SCALE GENOMIC DNA]</scope>
    <source>
        <strain evidence="2">cv. Tatra</strain>
        <tissue evidence="1">Young leaves</tissue>
    </source>
</reference>
<name>A0A2K3P4U9_TRIPR</name>
<reference evidence="1 2" key="1">
    <citation type="journal article" date="2014" name="Am. J. Bot.">
        <title>Genome assembly and annotation for red clover (Trifolium pratense; Fabaceae).</title>
        <authorList>
            <person name="Istvanek J."/>
            <person name="Jaros M."/>
            <person name="Krenek A."/>
            <person name="Repkova J."/>
        </authorList>
    </citation>
    <scope>NUCLEOTIDE SEQUENCE [LARGE SCALE GENOMIC DNA]</scope>
    <source>
        <strain evidence="2">cv. Tatra</strain>
        <tissue evidence="1">Young leaves</tissue>
    </source>
</reference>
<dbReference type="Proteomes" id="UP000236291">
    <property type="component" value="Unassembled WGS sequence"/>
</dbReference>
<gene>
    <name evidence="1" type="ORF">L195_g006891</name>
</gene>
<proteinExistence type="predicted"/>
<dbReference type="PANTHER" id="PTHR23339">
    <property type="entry name" value="TYROSINE SPECIFIC PROTEIN PHOSPHATASE AND DUAL SPECIFICITY PROTEIN PHOSPHATASE"/>
    <property type="match status" value="1"/>
</dbReference>
<dbReference type="FunFam" id="3.90.190.10:FF:000076">
    <property type="entry name" value="Paladin isoform B"/>
    <property type="match status" value="1"/>
</dbReference>
<dbReference type="SMART" id="SM01301">
    <property type="entry name" value="PTPlike_phytase"/>
    <property type="match status" value="1"/>
</dbReference>
<dbReference type="Pfam" id="PF14566">
    <property type="entry name" value="PTPlike_phytase"/>
    <property type="match status" value="1"/>
</dbReference>
<dbReference type="AlphaFoldDB" id="A0A2K3P4U9"/>
<dbReference type="EMBL" id="ASHM01003738">
    <property type="protein sequence ID" value="PNY10317.1"/>
    <property type="molecule type" value="Genomic_DNA"/>
</dbReference>
<evidence type="ECO:0000313" key="1">
    <source>
        <dbReference type="EMBL" id="PNY10317.1"/>
    </source>
</evidence>
<feature type="non-terminal residue" evidence="1">
    <location>
        <position position="1"/>
    </location>
</feature>
<dbReference type="InterPro" id="IPR050561">
    <property type="entry name" value="PTP"/>
</dbReference>
<dbReference type="ExpressionAtlas" id="A0A2K3P4U9">
    <property type="expression patterns" value="baseline"/>
</dbReference>
<dbReference type="STRING" id="57577.A0A2K3P4U9"/>
<accession>A0A2K3P4U9</accession>
<protein>
    <submittedName>
        <fullName evidence="1">Paladin-like protein</fullName>
    </submittedName>
</protein>
<comment type="caution">
    <text evidence="1">The sequence shown here is derived from an EMBL/GenBank/DDBJ whole genome shotgun (WGS) entry which is preliminary data.</text>
</comment>